<evidence type="ECO:0000313" key="2">
    <source>
        <dbReference type="EMBL" id="EPF74261.1"/>
    </source>
</evidence>
<evidence type="ECO:0000259" key="1">
    <source>
        <dbReference type="PROSITE" id="PS51704"/>
    </source>
</evidence>
<organism evidence="2 3">
    <name type="scientific">Acinetobacter rudis CIP 110305</name>
    <dbReference type="NCBI Taxonomy" id="421052"/>
    <lineage>
        <taxon>Bacteria</taxon>
        <taxon>Pseudomonadati</taxon>
        <taxon>Pseudomonadota</taxon>
        <taxon>Gammaproteobacteria</taxon>
        <taxon>Moraxellales</taxon>
        <taxon>Moraxellaceae</taxon>
        <taxon>Acinetobacter</taxon>
    </lineage>
</organism>
<dbReference type="GO" id="GO:0008081">
    <property type="term" value="F:phosphoric diester hydrolase activity"/>
    <property type="evidence" value="ECO:0007669"/>
    <property type="project" value="InterPro"/>
</dbReference>
<proteinExistence type="predicted"/>
<dbReference type="PROSITE" id="PS51704">
    <property type="entry name" value="GP_PDE"/>
    <property type="match status" value="1"/>
</dbReference>
<sequence>MIFNSKISILALSLTTLWGLSGCHESNAKKPALALPNHVAALAETHIEKKQYVSDQPVVSVQNESMPVALAPSIVQVVTAKTDLTSNAANQWAFSLDAKLNLLDQQGKKHGTLQQFLTDPTRRTIPLLTIKNEETLKSLVAIANDIDLSDISLRSSDEQLLRKIHVMLPNSRTVLDLSQTKKLGAERQDLANILHRTNAAYARIVILPSYLINKENVAFLQQRLLSVWGESHAGGFAFAAKILTAGLNAVITTDSAPYIDILAAMPNPTLLRKPLLIGHRGVPSLEDENTLESAKKAVALGADIVENDIYITKDNHLVIMHDPTVDRTTNGKGFIEQMTLAEVKKLSTHRGHQVPTLAEYFQTFKDNKRMVHFVEIKSGNPNLITELKKEIEQYSIEDQVVAISFNVAQIKRMKHQLPGYTTGYLTGHVPKSNDVHTDVKNLMEVTQRHASTFNSSYGNITPALLDVAKHRGITFWPWTFRDEKIFKNYYITGINGLTTDYSQFASKYVVDIAATDVNERKIHVGEPLQFQLQLTQQNGETLLAEANQLILLSSQQAIYRDADHIRYIGPGTAYVMPGYRYSIDGSHSYTIFTAPIKVTVSEPPTEELLQAASEGVQ</sequence>
<dbReference type="Gene3D" id="3.20.20.190">
    <property type="entry name" value="Phosphatidylinositol (PI) phosphodiesterase"/>
    <property type="match status" value="1"/>
</dbReference>
<reference evidence="2 3" key="1">
    <citation type="submission" date="2013-06" db="EMBL/GenBank/DDBJ databases">
        <title>The Genome Sequence of Acinetobacter rudis CIP 110305.</title>
        <authorList>
            <consortium name="The Broad Institute Genome Sequencing Platform"/>
            <consortium name="The Broad Institute Genome Sequencing Center for Infectious Disease"/>
            <person name="Cerqueira G."/>
            <person name="Feldgarden M."/>
            <person name="Courvalin P."/>
            <person name="Perichon B."/>
            <person name="Grillot-Courvalin C."/>
            <person name="Clermont D."/>
            <person name="Rocha E."/>
            <person name="Yoon E.-J."/>
            <person name="Nemec A."/>
            <person name="Young S.K."/>
            <person name="Zeng Q."/>
            <person name="Gargeya S."/>
            <person name="Fitzgerald M."/>
            <person name="Abouelleil A."/>
            <person name="Alvarado L."/>
            <person name="Berlin A.M."/>
            <person name="Chapman S.B."/>
            <person name="Dewar J."/>
            <person name="Goldberg J."/>
            <person name="Griggs A."/>
            <person name="Gujja S."/>
            <person name="Hansen M."/>
            <person name="Howarth C."/>
            <person name="Imamovic A."/>
            <person name="Larimer J."/>
            <person name="McCowan C."/>
            <person name="Murphy C."/>
            <person name="Pearson M."/>
            <person name="Priest M."/>
            <person name="Roberts A."/>
            <person name="Saif S."/>
            <person name="Shea T."/>
            <person name="Sykes S."/>
            <person name="Wortman J."/>
            <person name="Nusbaum C."/>
            <person name="Birren B."/>
        </authorList>
    </citation>
    <scope>NUCLEOTIDE SEQUENCE [LARGE SCALE GENOMIC DNA]</scope>
    <source>
        <strain evidence="2 3">CIP 110305</strain>
    </source>
</reference>
<feature type="domain" description="GP-PDE" evidence="1">
    <location>
        <begin position="274"/>
        <end position="509"/>
    </location>
</feature>
<dbReference type="Proteomes" id="UP000014568">
    <property type="component" value="Unassembled WGS sequence"/>
</dbReference>
<accession>S3P608</accession>
<name>S3P608_9GAMM</name>
<dbReference type="STRING" id="632955.GCA_000829675_03469"/>
<dbReference type="EMBL" id="ATGI01000021">
    <property type="protein sequence ID" value="EPF74261.1"/>
    <property type="molecule type" value="Genomic_DNA"/>
</dbReference>
<dbReference type="GO" id="GO:0006629">
    <property type="term" value="P:lipid metabolic process"/>
    <property type="evidence" value="ECO:0007669"/>
    <property type="project" value="InterPro"/>
</dbReference>
<dbReference type="eggNOG" id="COG0584">
    <property type="taxonomic scope" value="Bacteria"/>
</dbReference>
<dbReference type="InterPro" id="IPR030395">
    <property type="entry name" value="GP_PDE_dom"/>
</dbReference>
<dbReference type="HOGENOM" id="CLU_465918_0_0_6"/>
<keyword evidence="3" id="KW-1185">Reference proteome</keyword>
<evidence type="ECO:0000313" key="3">
    <source>
        <dbReference type="Proteomes" id="UP000014568"/>
    </source>
</evidence>
<dbReference type="InterPro" id="IPR017946">
    <property type="entry name" value="PLC-like_Pdiesterase_TIM-brl"/>
</dbReference>
<protein>
    <recommendedName>
        <fullName evidence="1">GP-PDE domain-containing protein</fullName>
    </recommendedName>
</protein>
<dbReference type="SUPFAM" id="SSF51695">
    <property type="entry name" value="PLC-like phosphodiesterases"/>
    <property type="match status" value="1"/>
</dbReference>
<comment type="caution">
    <text evidence="2">The sequence shown here is derived from an EMBL/GenBank/DDBJ whole genome shotgun (WGS) entry which is preliminary data.</text>
</comment>
<dbReference type="Pfam" id="PF03009">
    <property type="entry name" value="GDPD"/>
    <property type="match status" value="1"/>
</dbReference>
<dbReference type="PATRIC" id="fig|421052.3.peg.1585"/>
<gene>
    <name evidence="2" type="ORF">F945_01628</name>
</gene>
<dbReference type="PROSITE" id="PS51257">
    <property type="entry name" value="PROKAR_LIPOPROTEIN"/>
    <property type="match status" value="1"/>
</dbReference>
<dbReference type="AlphaFoldDB" id="S3P608"/>
<dbReference type="PANTHER" id="PTHR46211:SF14">
    <property type="entry name" value="GLYCEROPHOSPHODIESTER PHOSPHODIESTERASE"/>
    <property type="match status" value="1"/>
</dbReference>
<dbReference type="OrthoDB" id="9795622at2"/>
<dbReference type="PANTHER" id="PTHR46211">
    <property type="entry name" value="GLYCEROPHOSPHORYL DIESTER PHOSPHODIESTERASE"/>
    <property type="match status" value="1"/>
</dbReference>